<dbReference type="STRING" id="481448.Minf_1246"/>
<gene>
    <name evidence="1" type="ordered locus">Minf_1246</name>
</gene>
<dbReference type="HOGENOM" id="CLU_3081686_0_0_0"/>
<dbReference type="AlphaFoldDB" id="B3DVE7"/>
<protein>
    <submittedName>
        <fullName evidence="1">Uncharacterized protein</fullName>
    </submittedName>
</protein>
<organism evidence="1 2">
    <name type="scientific">Methylacidiphilum infernorum (isolate V4)</name>
    <name type="common">Methylokorus infernorum (strain V4)</name>
    <dbReference type="NCBI Taxonomy" id="481448"/>
    <lineage>
        <taxon>Bacteria</taxon>
        <taxon>Pseudomonadati</taxon>
        <taxon>Verrucomicrobiota</taxon>
        <taxon>Methylacidiphilae</taxon>
        <taxon>Methylacidiphilales</taxon>
        <taxon>Methylacidiphilaceae</taxon>
        <taxon>Methylacidiphilum (ex Ratnadevi et al. 2023)</taxon>
    </lineage>
</organism>
<evidence type="ECO:0000313" key="2">
    <source>
        <dbReference type="Proteomes" id="UP000009149"/>
    </source>
</evidence>
<reference evidence="1 2" key="1">
    <citation type="journal article" date="2008" name="Biol. Direct">
        <title>Complete genome sequence of the extremely acidophilic methanotroph isolate V4, Methylacidiphilum infernorum, a representative of the bacterial phylum Verrucomicrobia.</title>
        <authorList>
            <person name="Hou S."/>
            <person name="Makarova K.S."/>
            <person name="Saw J.H."/>
            <person name="Senin P."/>
            <person name="Ly B.V."/>
            <person name="Zhou Z."/>
            <person name="Ren Y."/>
            <person name="Wang J."/>
            <person name="Galperin M.Y."/>
            <person name="Omelchenko M.V."/>
            <person name="Wolf Y.I."/>
            <person name="Yutin N."/>
            <person name="Koonin E.V."/>
            <person name="Stott M.B."/>
            <person name="Mountain B.W."/>
            <person name="Crowe M.A."/>
            <person name="Smirnova A.V."/>
            <person name="Dunfield P.F."/>
            <person name="Feng L."/>
            <person name="Wang L."/>
            <person name="Alam M."/>
        </authorList>
    </citation>
    <scope>NUCLEOTIDE SEQUENCE [LARGE SCALE GENOMIC DNA]</scope>
    <source>
        <strain evidence="2">Isolate V4</strain>
    </source>
</reference>
<dbReference type="Proteomes" id="UP000009149">
    <property type="component" value="Chromosome"/>
</dbReference>
<accession>B3DVE7</accession>
<dbReference type="EMBL" id="CP000975">
    <property type="protein sequence ID" value="ACD83300.1"/>
    <property type="molecule type" value="Genomic_DNA"/>
</dbReference>
<name>B3DVE7_METI4</name>
<evidence type="ECO:0000313" key="1">
    <source>
        <dbReference type="EMBL" id="ACD83300.1"/>
    </source>
</evidence>
<sequence>MPKWIQFIVEAFHCFFSKIFAPIKRDCKDSLNQCLTSKTPKEKENTGYVLSC</sequence>
<proteinExistence type="predicted"/>
<dbReference type="KEGG" id="min:Minf_1246"/>